<dbReference type="Proteomes" id="UP000307507">
    <property type="component" value="Unassembled WGS sequence"/>
</dbReference>
<organism evidence="1 2">
    <name type="scientific">Flavobacterium supellecticarium</name>
    <dbReference type="NCBI Taxonomy" id="2565924"/>
    <lineage>
        <taxon>Bacteria</taxon>
        <taxon>Pseudomonadati</taxon>
        <taxon>Bacteroidota</taxon>
        <taxon>Flavobacteriia</taxon>
        <taxon>Flavobacteriales</taxon>
        <taxon>Flavobacteriaceae</taxon>
        <taxon>Flavobacterium</taxon>
    </lineage>
</organism>
<name>A0A4S3ZZR4_9FLAO</name>
<keyword evidence="2" id="KW-1185">Reference proteome</keyword>
<sequence>MLRDKLLFFFLAFTGFAFSQEKKTDTVFVYEEVIVYDTVFIEKPFTKIDKAVFTSETDKKDKLELIQNGKKFEVAIDTLVLVTDKKRIEKQKIQSWFFGGKLHIGIARNSLFKEMNAPNTVGLGLGIWTRKALLNSDFAVGIGFNAFYWMGSFSFDAAQNESVLNGYYFTNNKQPKLFKTIDSKNFQLQLPIQLYYNINKFTPSVGAFASTSTYKSQFIGSSGNLPLTFDEIQDFKAEALQIGYLIELHYSLSKHISVALHFSSGKANNLFFSKRDDKNQFFKTKNAFTENNFLIQLLYTL</sequence>
<dbReference type="RefSeq" id="WP_136402116.1">
    <property type="nucleotide sequence ID" value="NZ_SSNZ01000002.1"/>
</dbReference>
<accession>A0A4S3ZZR4</accession>
<proteinExistence type="predicted"/>
<dbReference type="OrthoDB" id="1237633at2"/>
<evidence type="ECO:0000313" key="1">
    <source>
        <dbReference type="EMBL" id="THF51129.1"/>
    </source>
</evidence>
<evidence type="ECO:0008006" key="3">
    <source>
        <dbReference type="Google" id="ProtNLM"/>
    </source>
</evidence>
<evidence type="ECO:0000313" key="2">
    <source>
        <dbReference type="Proteomes" id="UP000307507"/>
    </source>
</evidence>
<dbReference type="EMBL" id="SSNZ01000002">
    <property type="protein sequence ID" value="THF51129.1"/>
    <property type="molecule type" value="Genomic_DNA"/>
</dbReference>
<gene>
    <name evidence="1" type="ORF">E6C50_04950</name>
</gene>
<dbReference type="AlphaFoldDB" id="A0A4S3ZZR4"/>
<reference evidence="1 2" key="1">
    <citation type="submission" date="2019-04" db="EMBL/GenBank/DDBJ databases">
        <title>Flavobacterium sp. nov. isolated from construction timber.</title>
        <authorList>
            <person name="Lin S.-Y."/>
            <person name="Chang C.-T."/>
            <person name="Young C.-C."/>
        </authorList>
    </citation>
    <scope>NUCLEOTIDE SEQUENCE [LARGE SCALE GENOMIC DNA]</scope>
    <source>
        <strain evidence="1 2">CC-CTC003</strain>
    </source>
</reference>
<comment type="caution">
    <text evidence="1">The sequence shown here is derived from an EMBL/GenBank/DDBJ whole genome shotgun (WGS) entry which is preliminary data.</text>
</comment>
<protein>
    <recommendedName>
        <fullName evidence="3">Outer membrane protein beta-barrel domain-containing protein</fullName>
    </recommendedName>
</protein>